<dbReference type="RefSeq" id="WP_388348556.1">
    <property type="nucleotide sequence ID" value="NZ_JBIAFJ010000016.1"/>
</dbReference>
<feature type="transmembrane region" description="Helical" evidence="3">
    <location>
        <begin position="129"/>
        <end position="148"/>
    </location>
</feature>
<feature type="transmembrane region" description="Helical" evidence="3">
    <location>
        <begin position="222"/>
        <end position="240"/>
    </location>
</feature>
<accession>A0ABW6KYW0</accession>
<keyword evidence="5" id="KW-1185">Reference proteome</keyword>
<organism evidence="4 5">
    <name type="scientific">Streptomyces kebangsaanensis</name>
    <dbReference type="NCBI Taxonomy" id="864058"/>
    <lineage>
        <taxon>Bacteria</taxon>
        <taxon>Bacillati</taxon>
        <taxon>Actinomycetota</taxon>
        <taxon>Actinomycetes</taxon>
        <taxon>Kitasatosporales</taxon>
        <taxon>Streptomycetaceae</taxon>
        <taxon>Streptomyces</taxon>
    </lineage>
</organism>
<keyword evidence="3" id="KW-1133">Transmembrane helix</keyword>
<evidence type="ECO:0000313" key="5">
    <source>
        <dbReference type="Proteomes" id="UP001601197"/>
    </source>
</evidence>
<keyword evidence="3" id="KW-0812">Transmembrane</keyword>
<keyword evidence="1" id="KW-0805">Transcription regulation</keyword>
<comment type="caution">
    <text evidence="4">The sequence shown here is derived from an EMBL/GenBank/DDBJ whole genome shotgun (WGS) entry which is preliminary data.</text>
</comment>
<dbReference type="InterPro" id="IPR041916">
    <property type="entry name" value="Anti_sigma_zinc_sf"/>
</dbReference>
<dbReference type="Gene3D" id="1.10.10.1320">
    <property type="entry name" value="Anti-sigma factor, zinc-finger domain"/>
    <property type="match status" value="1"/>
</dbReference>
<keyword evidence="2" id="KW-0804">Transcription</keyword>
<evidence type="ECO:0000256" key="3">
    <source>
        <dbReference type="SAM" id="Phobius"/>
    </source>
</evidence>
<proteinExistence type="predicted"/>
<evidence type="ECO:0000313" key="4">
    <source>
        <dbReference type="EMBL" id="MFE9171582.1"/>
    </source>
</evidence>
<evidence type="ECO:0000256" key="2">
    <source>
        <dbReference type="ARBA" id="ARBA00023163"/>
    </source>
</evidence>
<feature type="transmembrane region" description="Helical" evidence="3">
    <location>
        <begin position="196"/>
        <end position="215"/>
    </location>
</feature>
<dbReference type="Proteomes" id="UP001601197">
    <property type="component" value="Unassembled WGS sequence"/>
</dbReference>
<dbReference type="EMBL" id="JBIAFJ010000016">
    <property type="protein sequence ID" value="MFE9171582.1"/>
    <property type="molecule type" value="Genomic_DNA"/>
</dbReference>
<sequence length="288" mass="30350">MKRHSPTAGEAWHLSAEELRAYARGGPAAPRLRAAESHLDGCPECRRSLTDVFPRTRLDTIWERVDVAIDEPRRGLLERGLLRLRVAEHDARLIAATPALRRTWVAGAVVVLLLAVLAARLLTAVAAPLTLLAVAPVLPAVGMALSWGPRFDPAHEIALTTPTSGFRIAMVRTTAVLAVSTVLGGAASLALPRLGLAALGWLLPSLALTLVTLVLASRFDPLRAAAGSGAAWLLALAVTTDTETGEAWLLSAPGQATAAVGLVAAAVLLAVRRSSFEHIPFRSPSTIR</sequence>
<reference evidence="4 5" key="1">
    <citation type="submission" date="2024-10" db="EMBL/GenBank/DDBJ databases">
        <title>The Natural Products Discovery Center: Release of the First 8490 Sequenced Strains for Exploring Actinobacteria Biosynthetic Diversity.</title>
        <authorList>
            <person name="Kalkreuter E."/>
            <person name="Kautsar S.A."/>
            <person name="Yang D."/>
            <person name="Bader C.D."/>
            <person name="Teijaro C.N."/>
            <person name="Fluegel L."/>
            <person name="Davis C.M."/>
            <person name="Simpson J.R."/>
            <person name="Lauterbach L."/>
            <person name="Steele A.D."/>
            <person name="Gui C."/>
            <person name="Meng S."/>
            <person name="Li G."/>
            <person name="Viehrig K."/>
            <person name="Ye F."/>
            <person name="Su P."/>
            <person name="Kiefer A.F."/>
            <person name="Nichols A."/>
            <person name="Cepeda A.J."/>
            <person name="Yan W."/>
            <person name="Fan B."/>
            <person name="Jiang Y."/>
            <person name="Adhikari A."/>
            <person name="Zheng C.-J."/>
            <person name="Schuster L."/>
            <person name="Cowan T.M."/>
            <person name="Smanski M.J."/>
            <person name="Chevrette M.G."/>
            <person name="De Carvalho L.P.S."/>
            <person name="Shen B."/>
        </authorList>
    </citation>
    <scope>NUCLEOTIDE SEQUENCE [LARGE SCALE GENOMIC DNA]</scope>
    <source>
        <strain evidence="4 5">NPDC007147</strain>
    </source>
</reference>
<feature type="transmembrane region" description="Helical" evidence="3">
    <location>
        <begin position="252"/>
        <end position="271"/>
    </location>
</feature>
<gene>
    <name evidence="4" type="ORF">ACFYNZ_19000</name>
</gene>
<feature type="transmembrane region" description="Helical" evidence="3">
    <location>
        <begin position="169"/>
        <end position="190"/>
    </location>
</feature>
<keyword evidence="3" id="KW-0472">Membrane</keyword>
<name>A0ABW6KYW0_9ACTN</name>
<protein>
    <submittedName>
        <fullName evidence="4">Zf-HC2 domain-containing protein</fullName>
    </submittedName>
</protein>
<feature type="transmembrane region" description="Helical" evidence="3">
    <location>
        <begin position="104"/>
        <end position="123"/>
    </location>
</feature>
<evidence type="ECO:0000256" key="1">
    <source>
        <dbReference type="ARBA" id="ARBA00023015"/>
    </source>
</evidence>